<protein>
    <submittedName>
        <fullName evidence="1">Tail tape measure protein</fullName>
    </submittedName>
</protein>
<proteinExistence type="predicted"/>
<evidence type="ECO:0000313" key="1">
    <source>
        <dbReference type="EMBL" id="DAE01775.1"/>
    </source>
</evidence>
<reference evidence="1" key="1">
    <citation type="journal article" date="2021" name="Proc. Natl. Acad. Sci. U.S.A.">
        <title>A Catalog of Tens of Thousands of Viruses from Human Metagenomes Reveals Hidden Associations with Chronic Diseases.</title>
        <authorList>
            <person name="Tisza M.J."/>
            <person name="Buck C.B."/>
        </authorList>
    </citation>
    <scope>NUCLEOTIDE SEQUENCE</scope>
    <source>
        <strain evidence="1">CtQkH10</strain>
    </source>
</reference>
<dbReference type="SUPFAM" id="SSF48371">
    <property type="entry name" value="ARM repeat"/>
    <property type="match status" value="1"/>
</dbReference>
<dbReference type="EMBL" id="BK015331">
    <property type="protein sequence ID" value="DAE01775.1"/>
    <property type="molecule type" value="Genomic_DNA"/>
</dbReference>
<sequence>MASDVATAYVQIVPSARGISGGIEQAIGGDATVSSAGASIGGKLTGAIIAAITTAGLGAALGKTLTEGAALEQSIGGVETLFKGSASQVTAAADQAFRTAGVSANNYMEQVTSFSATLLQGLGGDTAAAAGYADKAIVQMSDNANKMGTDMSAIQYAYQGFAKDNYTMLDNLKLGYGGTQSEMARLINDSGVLGDSVKVTADTVKDVPFSSIIDAIGVIQDNLGITGTTAEEAATTLSGSFASMQAAASNVMANLTLGRDVGPALQGLAQTVTTFLAGNLLPAIGNILSALVLQVIPVGTQMLQSLGAGLAQGVPNFLAQALPMVLQFTETLRTNFGNIVDAGIDLLLNLAQGIANGLPTLIEYVPQIVTNIAGLINDNAPKLLAAGLHIIVTLGLGLIQAIPTLIANIPQIIQAVVSVFTAFNWISLGSNIITMLKNGITSMVSAVQSAGTSIFDAVKNAIANLPATLQSLGSNAITSMANGLKSMLGSVLSAARGILTGIVGIIKGLPGQLWFLAKSAASKLWNAFVVKDWNGLGTNIIQGIINGIGSMAGALWEAATNVAKSALNAIKSFFGIASPSKLMQFEIGPYIPQGLALGIEKNAGYVTDAMDDLGLQSTSRLRSTIAAGTPSVNSVGSQADHAVLDAINAAARTIVQAVQENGGEIVIGDDVIYRSFNRARQSQSIMLGGAY</sequence>
<dbReference type="InterPro" id="IPR016024">
    <property type="entry name" value="ARM-type_fold"/>
</dbReference>
<accession>A0A8S5P3V4</accession>
<organism evidence="1">
    <name type="scientific">Siphoviridae sp. ctQkH10</name>
    <dbReference type="NCBI Taxonomy" id="2825494"/>
    <lineage>
        <taxon>Viruses</taxon>
        <taxon>Duplodnaviria</taxon>
        <taxon>Heunggongvirae</taxon>
        <taxon>Uroviricota</taxon>
        <taxon>Caudoviricetes</taxon>
    </lineage>
</organism>
<name>A0A8S5P3V4_9CAUD</name>